<protein>
    <recommendedName>
        <fullName evidence="1">Peptidase C45 hydrolase domain-containing protein</fullName>
    </recommendedName>
</protein>
<organism evidence="2 3">
    <name type="scientific">Clonostachys byssicola</name>
    <dbReference type="NCBI Taxonomy" id="160290"/>
    <lineage>
        <taxon>Eukaryota</taxon>
        <taxon>Fungi</taxon>
        <taxon>Dikarya</taxon>
        <taxon>Ascomycota</taxon>
        <taxon>Pezizomycotina</taxon>
        <taxon>Sordariomycetes</taxon>
        <taxon>Hypocreomycetidae</taxon>
        <taxon>Hypocreales</taxon>
        <taxon>Bionectriaceae</taxon>
        <taxon>Clonostachys</taxon>
    </lineage>
</organism>
<dbReference type="Gene3D" id="3.60.60.10">
    <property type="entry name" value="Penicillin V Acylase, Chain A"/>
    <property type="match status" value="1"/>
</dbReference>
<proteinExistence type="predicted"/>
<dbReference type="Pfam" id="PF03417">
    <property type="entry name" value="AAT"/>
    <property type="match status" value="1"/>
</dbReference>
<evidence type="ECO:0000259" key="1">
    <source>
        <dbReference type="Pfam" id="PF03417"/>
    </source>
</evidence>
<accession>A0A9N9UKJ4</accession>
<dbReference type="AlphaFoldDB" id="A0A9N9UKJ4"/>
<evidence type="ECO:0000313" key="2">
    <source>
        <dbReference type="EMBL" id="CAG9989341.1"/>
    </source>
</evidence>
<dbReference type="EMBL" id="CABFNO020001465">
    <property type="protein sequence ID" value="CAG9989341.1"/>
    <property type="molecule type" value="Genomic_DNA"/>
</dbReference>
<gene>
    <name evidence="2" type="ORF">CBYS24578_00014868</name>
</gene>
<dbReference type="Proteomes" id="UP000754883">
    <property type="component" value="Unassembled WGS sequence"/>
</dbReference>
<sequence length="115" mass="11961">MSVVYKNKTGDVLLAQNWDWQKEQAANLFVCHISLPGTNLPDVSMVTEGEVIGKIGFNSSGVVVCLNAIGEKALESGSVIGTAGSGNILVSDHSKALGSELTSSGIKELQLNNAS</sequence>
<evidence type="ECO:0000313" key="3">
    <source>
        <dbReference type="Proteomes" id="UP000754883"/>
    </source>
</evidence>
<comment type="caution">
    <text evidence="2">The sequence shown here is derived from an EMBL/GenBank/DDBJ whole genome shotgun (WGS) entry which is preliminary data.</text>
</comment>
<dbReference type="InterPro" id="IPR005079">
    <property type="entry name" value="Peptidase_C45_hydrolase"/>
</dbReference>
<reference evidence="2" key="1">
    <citation type="submission" date="2021-10" db="EMBL/GenBank/DDBJ databases">
        <authorList>
            <person name="Piombo E."/>
        </authorList>
    </citation>
    <scope>NUCLEOTIDE SEQUENCE</scope>
</reference>
<dbReference type="OrthoDB" id="189997at2759"/>
<feature type="domain" description="Peptidase C45 hydrolase" evidence="1">
    <location>
        <begin position="8"/>
        <end position="82"/>
    </location>
</feature>
<name>A0A9N9UKJ4_9HYPO</name>
<keyword evidence="3" id="KW-1185">Reference proteome</keyword>